<sequence length="154" mass="15874">MTEQESTAAAARAAYEGARALAERDAAHRAHTERLLLACADALDACDRLLAAGPQQDPAACRHSVGLIARQLEAAATGAGLELIGAVGERADPATHHVVAVRPAPPGAGDDEVLEVARRGYRYRGHVLRAARVVVAADAAEDATQAARKGTAQG</sequence>
<proteinExistence type="predicted"/>
<dbReference type="GO" id="GO:0006457">
    <property type="term" value="P:protein folding"/>
    <property type="evidence" value="ECO:0007669"/>
    <property type="project" value="InterPro"/>
</dbReference>
<organism evidence="2 3">
    <name type="scientific">Streptomyces spectabilis</name>
    <dbReference type="NCBI Taxonomy" id="68270"/>
    <lineage>
        <taxon>Bacteria</taxon>
        <taxon>Bacillati</taxon>
        <taxon>Actinomycetota</taxon>
        <taxon>Actinomycetes</taxon>
        <taxon>Kitasatosporales</taxon>
        <taxon>Streptomycetaceae</taxon>
        <taxon>Streptomyces</taxon>
    </lineage>
</organism>
<dbReference type="InterPro" id="IPR009012">
    <property type="entry name" value="GrpE_head"/>
</dbReference>
<evidence type="ECO:0000313" key="2">
    <source>
        <dbReference type="EMBL" id="QDQ14291.1"/>
    </source>
</evidence>
<dbReference type="SUPFAM" id="SSF51064">
    <property type="entry name" value="Head domain of nucleotide exchange factor GrpE"/>
    <property type="match status" value="1"/>
</dbReference>
<dbReference type="PRINTS" id="PR00773">
    <property type="entry name" value="GRPEPROTEIN"/>
</dbReference>
<protein>
    <submittedName>
        <fullName evidence="2">Nucleotide exchange factor GrpE</fullName>
    </submittedName>
</protein>
<dbReference type="AlphaFoldDB" id="A0A516RF69"/>
<dbReference type="EMBL" id="CP040916">
    <property type="protein sequence ID" value="QDQ14291.1"/>
    <property type="molecule type" value="Genomic_DNA"/>
</dbReference>
<dbReference type="GO" id="GO:0000774">
    <property type="term" value="F:adenyl-nucleotide exchange factor activity"/>
    <property type="evidence" value="ECO:0007669"/>
    <property type="project" value="InterPro"/>
</dbReference>
<dbReference type="RefSeq" id="WP_144321503.1">
    <property type="nucleotide sequence ID" value="NZ_CP040916.1"/>
</dbReference>
<accession>A0A516RF69</accession>
<keyword evidence="1" id="KW-0143">Chaperone</keyword>
<dbReference type="Pfam" id="PF01025">
    <property type="entry name" value="GrpE"/>
    <property type="match status" value="1"/>
</dbReference>
<dbReference type="Gene3D" id="2.30.22.10">
    <property type="entry name" value="Head domain of nucleotide exchange factor GrpE"/>
    <property type="match status" value="1"/>
</dbReference>
<dbReference type="Proteomes" id="UP000316806">
    <property type="component" value="Chromosome"/>
</dbReference>
<evidence type="ECO:0000256" key="1">
    <source>
        <dbReference type="ARBA" id="ARBA00023186"/>
    </source>
</evidence>
<gene>
    <name evidence="2" type="primary">grpE</name>
    <name evidence="2" type="ORF">FH965_30045</name>
</gene>
<name>A0A516RF69_STRST</name>
<evidence type="ECO:0000313" key="3">
    <source>
        <dbReference type="Proteomes" id="UP000316806"/>
    </source>
</evidence>
<dbReference type="GO" id="GO:0042803">
    <property type="term" value="F:protein homodimerization activity"/>
    <property type="evidence" value="ECO:0007669"/>
    <property type="project" value="InterPro"/>
</dbReference>
<dbReference type="InterPro" id="IPR000740">
    <property type="entry name" value="GrpE"/>
</dbReference>
<reference evidence="2 3" key="1">
    <citation type="journal article" date="2019" name="J. Ind. Microbiol. Biotechnol.">
        <title>The complete genomic sequence of Streptomyces spectabilis NRRL-2792 and identification of secondary metabolite biosynthetic gene clusters.</title>
        <authorList>
            <person name="Sinha A."/>
            <person name="Phillips-Salemka S."/>
            <person name="Niraula T.A."/>
            <person name="Short K.A."/>
            <person name="Niraula N.P."/>
        </authorList>
    </citation>
    <scope>NUCLEOTIDE SEQUENCE [LARGE SCALE GENOMIC DNA]</scope>
    <source>
        <strain evidence="2 3">NRRL 2792</strain>
    </source>
</reference>
<dbReference type="GO" id="GO:0051087">
    <property type="term" value="F:protein-folding chaperone binding"/>
    <property type="evidence" value="ECO:0007669"/>
    <property type="project" value="InterPro"/>
</dbReference>